<proteinExistence type="predicted"/>
<gene>
    <name evidence="1" type="ORF">B1B_05165</name>
</gene>
<accession>T1CNR6</accession>
<name>T1CNR6_9ZZZZ</name>
<evidence type="ECO:0000313" key="1">
    <source>
        <dbReference type="EMBL" id="EQD70124.1"/>
    </source>
</evidence>
<organism evidence="1">
    <name type="scientific">mine drainage metagenome</name>
    <dbReference type="NCBI Taxonomy" id="410659"/>
    <lineage>
        <taxon>unclassified sequences</taxon>
        <taxon>metagenomes</taxon>
        <taxon>ecological metagenomes</taxon>
    </lineage>
</organism>
<protein>
    <submittedName>
        <fullName evidence="1">Uncharacterized protein</fullName>
    </submittedName>
</protein>
<comment type="caution">
    <text evidence="1">The sequence shown here is derived from an EMBL/GenBank/DDBJ whole genome shotgun (WGS) entry which is preliminary data.</text>
</comment>
<reference evidence="1" key="2">
    <citation type="journal article" date="2014" name="ISME J.">
        <title>Microbial stratification in low pH oxic and suboxic macroscopic growths along an acid mine drainage.</title>
        <authorList>
            <person name="Mendez-Garcia C."/>
            <person name="Mesa V."/>
            <person name="Sprenger R.R."/>
            <person name="Richter M."/>
            <person name="Diez M.S."/>
            <person name="Solano J."/>
            <person name="Bargiela R."/>
            <person name="Golyshina O.V."/>
            <person name="Manteca A."/>
            <person name="Ramos J.L."/>
            <person name="Gallego J.R."/>
            <person name="Llorente I."/>
            <person name="Martins Dos Santos V.A."/>
            <person name="Jensen O.N."/>
            <person name="Pelaez A.I."/>
            <person name="Sanchez J."/>
            <person name="Ferrer M."/>
        </authorList>
    </citation>
    <scope>NUCLEOTIDE SEQUENCE</scope>
</reference>
<dbReference type="EMBL" id="AUZY01003256">
    <property type="protein sequence ID" value="EQD70124.1"/>
    <property type="molecule type" value="Genomic_DNA"/>
</dbReference>
<sequence length="44" mass="4721">MAYFAMGMALHSDGSYEDVLALISDGLSWAQRTDDSARLANKAA</sequence>
<reference evidence="1" key="1">
    <citation type="submission" date="2013-08" db="EMBL/GenBank/DDBJ databases">
        <authorList>
            <person name="Mendez C."/>
            <person name="Richter M."/>
            <person name="Ferrer M."/>
            <person name="Sanchez J."/>
        </authorList>
    </citation>
    <scope>NUCLEOTIDE SEQUENCE</scope>
</reference>
<feature type="non-terminal residue" evidence="1">
    <location>
        <position position="44"/>
    </location>
</feature>
<dbReference type="AlphaFoldDB" id="T1CNR6"/>